<proteinExistence type="predicted"/>
<comment type="caution">
    <text evidence="2">The sequence shown here is derived from an EMBL/GenBank/DDBJ whole genome shotgun (WGS) entry which is preliminary data.</text>
</comment>
<organism evidence="2 3">
    <name type="scientific">Corynebacterium durum F0235</name>
    <dbReference type="NCBI Taxonomy" id="1035195"/>
    <lineage>
        <taxon>Bacteria</taxon>
        <taxon>Bacillati</taxon>
        <taxon>Actinomycetota</taxon>
        <taxon>Actinomycetes</taxon>
        <taxon>Mycobacteriales</taxon>
        <taxon>Corynebacteriaceae</taxon>
        <taxon>Corynebacterium</taxon>
    </lineage>
</organism>
<feature type="transmembrane region" description="Helical" evidence="1">
    <location>
        <begin position="12"/>
        <end position="31"/>
    </location>
</feature>
<evidence type="ECO:0000313" key="3">
    <source>
        <dbReference type="Proteomes" id="UP000010445"/>
    </source>
</evidence>
<reference evidence="2 3" key="1">
    <citation type="submission" date="2012-05" db="EMBL/GenBank/DDBJ databases">
        <authorList>
            <person name="Weinstock G."/>
            <person name="Sodergren E."/>
            <person name="Lobos E.A."/>
            <person name="Fulton L."/>
            <person name="Fulton R."/>
            <person name="Courtney L."/>
            <person name="Fronick C."/>
            <person name="O'Laughlin M."/>
            <person name="Godfrey J."/>
            <person name="Wilson R.M."/>
            <person name="Miner T."/>
            <person name="Farmer C."/>
            <person name="Delehaunty K."/>
            <person name="Cordes M."/>
            <person name="Minx P."/>
            <person name="Tomlinson C."/>
            <person name="Chen J."/>
            <person name="Wollam A."/>
            <person name="Pepin K.H."/>
            <person name="Bhonagiri V."/>
            <person name="Zhang X."/>
            <person name="Suruliraj S."/>
            <person name="Warren W."/>
            <person name="Mitreva M."/>
            <person name="Mardis E.R."/>
            <person name="Wilson R.K."/>
        </authorList>
    </citation>
    <scope>NUCLEOTIDE SEQUENCE [LARGE SCALE GENOMIC DNA]</scope>
    <source>
        <strain evidence="2 3">F0235</strain>
    </source>
</reference>
<dbReference type="AlphaFoldDB" id="L1M951"/>
<name>L1M951_9CORY</name>
<gene>
    <name evidence="2" type="ORF">HMPREF9997_02540</name>
</gene>
<feature type="transmembrane region" description="Helical" evidence="1">
    <location>
        <begin position="43"/>
        <end position="62"/>
    </location>
</feature>
<dbReference type="Proteomes" id="UP000010445">
    <property type="component" value="Unassembled WGS sequence"/>
</dbReference>
<evidence type="ECO:0000313" key="2">
    <source>
        <dbReference type="EMBL" id="EKX87763.1"/>
    </source>
</evidence>
<evidence type="ECO:0000256" key="1">
    <source>
        <dbReference type="SAM" id="Phobius"/>
    </source>
</evidence>
<keyword evidence="1" id="KW-1133">Transmembrane helix</keyword>
<keyword evidence="1" id="KW-0812">Transmembrane</keyword>
<keyword evidence="1" id="KW-0472">Membrane</keyword>
<dbReference type="EMBL" id="AMEM01000041">
    <property type="protein sequence ID" value="EKX87763.1"/>
    <property type="molecule type" value="Genomic_DNA"/>
</dbReference>
<accession>L1M951</accession>
<sequence>MLYVAITVSFMQVQRTPLVMGSVGVYLITYVLEKWKPEHRGTVVACTVVVLAAVALCVAGSTPGS</sequence>
<dbReference type="PATRIC" id="fig|1035195.3.peg.2268"/>
<dbReference type="HOGENOM" id="CLU_2842336_0_0_11"/>
<protein>
    <submittedName>
        <fullName evidence="2">Uncharacterized protein</fullName>
    </submittedName>
</protein>
<keyword evidence="3" id="KW-1185">Reference proteome</keyword>